<evidence type="ECO:0000313" key="7">
    <source>
        <dbReference type="EnsemblMetazoa" id="BGLB023810-PA"/>
    </source>
</evidence>
<dbReference type="STRING" id="6526.A0A2C9KV43"/>
<feature type="chain" id="PRO_5012609641" description="MD-2-related lipid-recognition domain-containing protein" evidence="5">
    <location>
        <begin position="20"/>
        <end position="204"/>
    </location>
</feature>
<evidence type="ECO:0000256" key="3">
    <source>
        <dbReference type="ARBA" id="ARBA00022525"/>
    </source>
</evidence>
<reference evidence="7" key="1">
    <citation type="submission" date="2020-05" db="UniProtKB">
        <authorList>
            <consortium name="EnsemblMetazoa"/>
        </authorList>
    </citation>
    <scope>IDENTIFICATION</scope>
    <source>
        <strain evidence="7">BB02</strain>
    </source>
</reference>
<protein>
    <recommendedName>
        <fullName evidence="6">MD-2-related lipid-recognition domain-containing protein</fullName>
    </recommendedName>
</protein>
<organism evidence="7 8">
    <name type="scientific">Biomphalaria glabrata</name>
    <name type="common">Bloodfluke planorb</name>
    <name type="synonym">Freshwater snail</name>
    <dbReference type="NCBI Taxonomy" id="6526"/>
    <lineage>
        <taxon>Eukaryota</taxon>
        <taxon>Metazoa</taxon>
        <taxon>Spiralia</taxon>
        <taxon>Lophotrochozoa</taxon>
        <taxon>Mollusca</taxon>
        <taxon>Gastropoda</taxon>
        <taxon>Heterobranchia</taxon>
        <taxon>Euthyneura</taxon>
        <taxon>Panpulmonata</taxon>
        <taxon>Hygrophila</taxon>
        <taxon>Lymnaeoidea</taxon>
        <taxon>Planorbidae</taxon>
        <taxon>Biomphalaria</taxon>
    </lineage>
</organism>
<dbReference type="InterPro" id="IPR014756">
    <property type="entry name" value="Ig_E-set"/>
</dbReference>
<dbReference type="OrthoDB" id="6489092at2759"/>
<keyword evidence="5" id="KW-0732">Signal</keyword>
<keyword evidence="3" id="KW-0964">Secreted</keyword>
<feature type="region of interest" description="Disordered" evidence="4">
    <location>
        <begin position="132"/>
        <end position="155"/>
    </location>
</feature>
<dbReference type="KEGG" id="bgt:106079001"/>
<proteinExistence type="inferred from homology"/>
<dbReference type="Proteomes" id="UP000076420">
    <property type="component" value="Unassembled WGS sequence"/>
</dbReference>
<dbReference type="EnsemblMetazoa" id="BGLB023810-RA">
    <property type="protein sequence ID" value="BGLB023810-PA"/>
    <property type="gene ID" value="BGLB023810"/>
</dbReference>
<dbReference type="VEuPathDB" id="VectorBase:BGLAX_046701"/>
<evidence type="ECO:0000256" key="4">
    <source>
        <dbReference type="SAM" id="MobiDB-lite"/>
    </source>
</evidence>
<feature type="compositionally biased region" description="Basic and acidic residues" evidence="4">
    <location>
        <begin position="183"/>
        <end position="193"/>
    </location>
</feature>
<dbReference type="InterPro" id="IPR003172">
    <property type="entry name" value="ML_dom"/>
</dbReference>
<dbReference type="AlphaFoldDB" id="A0A2C9KV43"/>
<accession>A0A2C9KV43</accession>
<gene>
    <name evidence="7" type="primary">106079001</name>
</gene>
<dbReference type="VEuPathDB" id="VectorBase:BGLB023810"/>
<feature type="domain" description="MD-2-related lipid-recognition" evidence="6">
    <location>
        <begin position="24"/>
        <end position="136"/>
    </location>
</feature>
<comment type="subcellular location">
    <subcellularLocation>
        <location evidence="1">Secreted</location>
    </subcellularLocation>
</comment>
<evidence type="ECO:0000256" key="1">
    <source>
        <dbReference type="ARBA" id="ARBA00004613"/>
    </source>
</evidence>
<sequence length="204" mass="22593">MKLITFIVVLFSSACWVMSDVVTFKDCGSELGTITQVDITPCSNFPCPFRRNAYTNITVKYTANPDIVSARTSLAAYIAGMSVTFPLRDSNTCHSMTCPIKNGDNVVYKSLIFVPEVKKVWVQKAKSSSECGNVKKRKLSENDTNPSQETKAPQHATAKLAKFAKFLTATEVHKNLTGYNEHNNQKNKSDPEKSPSNICTCTKH</sequence>
<evidence type="ECO:0000256" key="2">
    <source>
        <dbReference type="ARBA" id="ARBA00006370"/>
    </source>
</evidence>
<feature type="compositionally biased region" description="Polar residues" evidence="4">
    <location>
        <begin position="142"/>
        <end position="151"/>
    </location>
</feature>
<feature type="signal peptide" evidence="5">
    <location>
        <begin position="1"/>
        <end position="19"/>
    </location>
</feature>
<dbReference type="GO" id="GO:0005576">
    <property type="term" value="C:extracellular region"/>
    <property type="evidence" value="ECO:0007669"/>
    <property type="project" value="UniProtKB-SubCell"/>
</dbReference>
<dbReference type="Gene3D" id="2.60.40.770">
    <property type="match status" value="1"/>
</dbReference>
<feature type="compositionally biased region" description="Polar residues" evidence="4">
    <location>
        <begin position="194"/>
        <end position="204"/>
    </location>
</feature>
<feature type="region of interest" description="Disordered" evidence="4">
    <location>
        <begin position="176"/>
        <end position="204"/>
    </location>
</feature>
<dbReference type="PROSITE" id="PS51257">
    <property type="entry name" value="PROKAR_LIPOPROTEIN"/>
    <property type="match status" value="1"/>
</dbReference>
<name>A0A2C9KV43_BIOGL</name>
<dbReference type="SUPFAM" id="SSF81296">
    <property type="entry name" value="E set domains"/>
    <property type="match status" value="1"/>
</dbReference>
<dbReference type="Pfam" id="PF02221">
    <property type="entry name" value="E1_DerP2_DerF2"/>
    <property type="match status" value="1"/>
</dbReference>
<dbReference type="FunFam" id="2.60.40.770:FF:000001">
    <property type="entry name" value="NPC intracellular cholesterol transporter 2"/>
    <property type="match status" value="1"/>
</dbReference>
<evidence type="ECO:0000259" key="6">
    <source>
        <dbReference type="SMART" id="SM00737"/>
    </source>
</evidence>
<evidence type="ECO:0000313" key="8">
    <source>
        <dbReference type="Proteomes" id="UP000076420"/>
    </source>
</evidence>
<dbReference type="SMART" id="SM00737">
    <property type="entry name" value="ML"/>
    <property type="match status" value="1"/>
</dbReference>
<evidence type="ECO:0000256" key="5">
    <source>
        <dbReference type="SAM" id="SignalP"/>
    </source>
</evidence>
<comment type="similarity">
    <text evidence="2">Belongs to the NPC2 family.</text>
</comment>